<dbReference type="RefSeq" id="WP_176443233.1">
    <property type="nucleotide sequence ID" value="NZ_FZOG01000008.1"/>
</dbReference>
<evidence type="ECO:0000313" key="2">
    <source>
        <dbReference type="Proteomes" id="UP000242915"/>
    </source>
</evidence>
<gene>
    <name evidence="1" type="ORF">SAMN05216255_4259</name>
</gene>
<organism evidence="1 2">
    <name type="scientific">Pseudomonas segetis</name>
    <dbReference type="NCBI Taxonomy" id="298908"/>
    <lineage>
        <taxon>Bacteria</taxon>
        <taxon>Pseudomonadati</taxon>
        <taxon>Pseudomonadota</taxon>
        <taxon>Gammaproteobacteria</taxon>
        <taxon>Pseudomonadales</taxon>
        <taxon>Pseudomonadaceae</taxon>
        <taxon>Pseudomonas</taxon>
    </lineage>
</organism>
<keyword evidence="2" id="KW-1185">Reference proteome</keyword>
<proteinExistence type="predicted"/>
<dbReference type="EMBL" id="FZOG01000008">
    <property type="protein sequence ID" value="SNT02883.1"/>
    <property type="molecule type" value="Genomic_DNA"/>
</dbReference>
<protein>
    <submittedName>
        <fullName evidence="1">Uncharacterized protein</fullName>
    </submittedName>
</protein>
<reference evidence="2" key="1">
    <citation type="submission" date="2017-06" db="EMBL/GenBank/DDBJ databases">
        <authorList>
            <person name="Varghese N."/>
            <person name="Submissions S."/>
        </authorList>
    </citation>
    <scope>NUCLEOTIDE SEQUENCE [LARGE SCALE GENOMIC DNA]</scope>
    <source>
        <strain evidence="2">CIP 108523</strain>
    </source>
</reference>
<dbReference type="AlphaFoldDB" id="A0A239JC60"/>
<name>A0A239JC60_9PSED</name>
<sequence>MEKRTLFIKPSRSLGGEERLDPVVVARNHARGIETSLSLDTNILISMEKVVKNGNKWSSVKAQGLHNLISLLQRCPPKSICISPGLALKEMPPEAANRSREYYESFLSAHLPGFVDTPNSTRTIFKAASDGYGFEDLSPESQAVMAVPFTCIAYLNLVDKKNHGKPIDKFKAYLDCLESKVDILSAAEIEIAKYCFAEPPADCREVIDIRRRIRGNFLKTRDNKSPRSPSEVLAIAFNGTSDLLLLQAANSMDEHGLDGVKQDSWIATKDEKLVDFSNIFHHVNIDGEAGKYAVGSVIFEHSKDGYWQQAEMDFGIRSMRRAHYHQSREIDMDVFVAAAHAVIEEVRLQFE</sequence>
<accession>A0A239JC60</accession>
<evidence type="ECO:0000313" key="1">
    <source>
        <dbReference type="EMBL" id="SNT02883.1"/>
    </source>
</evidence>
<dbReference type="Proteomes" id="UP000242915">
    <property type="component" value="Unassembled WGS sequence"/>
</dbReference>